<accession>A0A1U7IHL9</accession>
<dbReference type="OrthoDB" id="9759810at2"/>
<evidence type="ECO:0000313" key="3">
    <source>
        <dbReference type="EMBL" id="OKH36577.1"/>
    </source>
</evidence>
<proteinExistence type="predicted"/>
<reference evidence="3 4" key="1">
    <citation type="submission" date="2016-11" db="EMBL/GenBank/DDBJ databases">
        <title>Draft Genome Sequences of Nine Cyanobacterial Strains from Diverse Habitats.</title>
        <authorList>
            <person name="Zhu T."/>
            <person name="Hou S."/>
            <person name="Lu X."/>
            <person name="Hess W.R."/>
        </authorList>
    </citation>
    <scope>NUCLEOTIDE SEQUENCE [LARGE SCALE GENOMIC DNA]</scope>
    <source>
        <strain evidence="3 4">IAM M-71</strain>
    </source>
</reference>
<organism evidence="3 4">
    <name type="scientific">[Phormidium ambiguum] IAM M-71</name>
    <dbReference type="NCBI Taxonomy" id="454136"/>
    <lineage>
        <taxon>Bacteria</taxon>
        <taxon>Bacillati</taxon>
        <taxon>Cyanobacteriota</taxon>
        <taxon>Cyanophyceae</taxon>
        <taxon>Oscillatoriophycideae</taxon>
        <taxon>Aerosakkonematales</taxon>
        <taxon>Aerosakkonemataceae</taxon>
        <taxon>Floridanema</taxon>
    </lineage>
</organism>
<feature type="transmembrane region" description="Helical" evidence="1">
    <location>
        <begin position="21"/>
        <end position="40"/>
    </location>
</feature>
<evidence type="ECO:0000256" key="1">
    <source>
        <dbReference type="SAM" id="Phobius"/>
    </source>
</evidence>
<dbReference type="STRING" id="454136.NIES2119_16230"/>
<evidence type="ECO:0000259" key="2">
    <source>
        <dbReference type="PROSITE" id="PS51272"/>
    </source>
</evidence>
<comment type="caution">
    <text evidence="3">The sequence shown here is derived from an EMBL/GenBank/DDBJ whole genome shotgun (WGS) entry which is preliminary data.</text>
</comment>
<dbReference type="InterPro" id="IPR001119">
    <property type="entry name" value="SLH_dom"/>
</dbReference>
<keyword evidence="1" id="KW-0812">Transmembrane</keyword>
<gene>
    <name evidence="3" type="ORF">NIES2119_16230</name>
</gene>
<name>A0A1U7IHL9_9CYAN</name>
<dbReference type="RefSeq" id="WP_073594542.1">
    <property type="nucleotide sequence ID" value="NZ_MRCE01000015.1"/>
</dbReference>
<keyword evidence="1" id="KW-0472">Membrane</keyword>
<dbReference type="Proteomes" id="UP000185860">
    <property type="component" value="Unassembled WGS sequence"/>
</dbReference>
<sequence>MTESQRPEPQSSKREPLGFDEFVAVLVALLSIGGIFFWILSKNPNSWNLTSNTPAQVAPSPRSSLLTPRIILPWLANRSVDRERREARERMNTTTENRVVPVDPQRNRTQLGVVPEVAQPVAPGAVALAPVPVPQTVETPATTTVKVIPLQPKVVPVVPVVVAPVTRATQPVKLVDVPGNYWATPYILGLQKQGVIGAFPGGYFRPNQPVNRAEFAAVLEKGLGTKITNQTAEFKDINNSFWATPAIKKATGSEYLAGYPDQTFRPKVQIPRVQAIVALASGLNLPEPANPDQILNQKYKDAAQIPAYARKKVAAATQAGIVVNHPNTNVLNPNQNATRAEIAALVYQARVKQGKAQNVNGKYVVKP</sequence>
<dbReference type="AlphaFoldDB" id="A0A1U7IHL9"/>
<dbReference type="InterPro" id="IPR051465">
    <property type="entry name" value="Cell_Envelope_Struct_Comp"/>
</dbReference>
<dbReference type="EMBL" id="MRCE01000015">
    <property type="protein sequence ID" value="OKH36577.1"/>
    <property type="molecule type" value="Genomic_DNA"/>
</dbReference>
<feature type="domain" description="SLH" evidence="2">
    <location>
        <begin position="296"/>
        <end position="360"/>
    </location>
</feature>
<dbReference type="PANTHER" id="PTHR43308">
    <property type="entry name" value="OUTER MEMBRANE PROTEIN ALPHA-RELATED"/>
    <property type="match status" value="1"/>
</dbReference>
<evidence type="ECO:0000313" key="4">
    <source>
        <dbReference type="Proteomes" id="UP000185860"/>
    </source>
</evidence>
<keyword evidence="1" id="KW-1133">Transmembrane helix</keyword>
<feature type="domain" description="SLH" evidence="2">
    <location>
        <begin position="234"/>
        <end position="293"/>
    </location>
</feature>
<protein>
    <recommendedName>
        <fullName evidence="2">SLH domain-containing protein</fullName>
    </recommendedName>
</protein>
<dbReference type="PANTHER" id="PTHR43308:SF5">
    <property type="entry name" value="S-LAYER PROTEIN _ PEPTIDOGLYCAN ENDO-BETA-N-ACETYLGLUCOSAMINIDASE"/>
    <property type="match status" value="1"/>
</dbReference>
<dbReference type="Pfam" id="PF00395">
    <property type="entry name" value="SLH"/>
    <property type="match status" value="3"/>
</dbReference>
<dbReference type="PROSITE" id="PS51272">
    <property type="entry name" value="SLH"/>
    <property type="match status" value="3"/>
</dbReference>
<feature type="domain" description="SLH" evidence="2">
    <location>
        <begin position="170"/>
        <end position="233"/>
    </location>
</feature>